<dbReference type="Proteomes" id="UP001378592">
    <property type="component" value="Unassembled WGS sequence"/>
</dbReference>
<dbReference type="Pfam" id="PF04072">
    <property type="entry name" value="LCM"/>
    <property type="match status" value="1"/>
</dbReference>
<dbReference type="EC" id="2.3.1.231" evidence="4"/>
<evidence type="ECO:0000256" key="2">
    <source>
        <dbReference type="ARBA" id="ARBA00004797"/>
    </source>
</evidence>
<keyword evidence="9" id="KW-0949">S-adenosyl-L-methionine</keyword>
<dbReference type="InterPro" id="IPR007213">
    <property type="entry name" value="Ppm1/Ppm2/Tcmp"/>
</dbReference>
<dbReference type="PANTHER" id="PTHR46529">
    <property type="entry name" value="TRNA WYBUTOSINE-SYNTHESIZING PROTEIN 4"/>
    <property type="match status" value="1"/>
</dbReference>
<dbReference type="SUPFAM" id="SSF117281">
    <property type="entry name" value="Kelch motif"/>
    <property type="match status" value="1"/>
</dbReference>
<evidence type="ECO:0000256" key="7">
    <source>
        <dbReference type="ARBA" id="ARBA00022603"/>
    </source>
</evidence>
<evidence type="ECO:0000256" key="11">
    <source>
        <dbReference type="ARBA" id="ARBA00029750"/>
    </source>
</evidence>
<dbReference type="AlphaFoldDB" id="A0AAN9Z608"/>
<comment type="catalytic activity">
    <reaction evidence="1">
        <text>7-[(3S)-3-amino-3-carboxypropyl]wyosine(37) in tRNA(Phe) + S-adenosyl-L-methionine = 7-[(3S)-(3-amino-3-methoxycarbonyl)propyl]wyosine(37) in tRNA(Phe) + S-adenosyl-L-homocysteine</text>
        <dbReference type="Rhea" id="RHEA:36903"/>
        <dbReference type="Rhea" id="RHEA-COMP:10379"/>
        <dbReference type="Rhea" id="RHEA-COMP:11844"/>
        <dbReference type="ChEBI" id="CHEBI:57856"/>
        <dbReference type="ChEBI" id="CHEBI:59789"/>
        <dbReference type="ChEBI" id="CHEBI:73543"/>
        <dbReference type="ChEBI" id="CHEBI:74275"/>
        <dbReference type="EC" id="2.1.1.290"/>
    </reaction>
</comment>
<sequence>MANVGVAEKNMVNTSEQKVQYTNDYSTVSKCSTAQYGYIKDGYISELMPFTNRRSPLIHMGYYVRVVVVDSVLERFLRVTSERPAQIISLGAGFDSTFFRLSDNSHEGIVYYEVDFQEVVEKKAAILDGSELLTKLVGKLAVHPDVGFGGKNYWLLACDLRNLSALEEKMVHADVDFSVPTLFLAECSIIYMDEQSSSALIRWAATKFRNATFVTYEQVYPDDGFGIVMQKHFLNQGSPLLSMQHHPNLWAQEHRYLSRDWSTCHVRSVWDVYNHLTDRNEQMRVLKIEPFDEFEEWHLKCCHYVLVVASRGSLENWAEGMFENIAHPPHIPVCNPVRWTESKVQNTDYSEGTVERFAHGSSYVPLCRDNKIGAILLVGGFGICASGHKRIDDISVIIDLPMKESENEEINSARLVHYDIEGHGEGRSPLASMHPTCTTLKHNKANIMARVLVFGGRLSPSKVANQEGFLLHMPLTHPGSKACVTTTKLSQPGTVWDRPRARWRHTAVQIPPGGSQPWARVLVYGGRSPSYEVFGDLWMLTVAAEVGRVTFKKLEPAGPHPCGRFAHSAAALTERIGMAVSGGMNQEFNVLGDIWLYDAVEKQWRMLQLIGPEMLPRYSHTSVVYENLLIMVGGVNTLAGSQPGVGVVNLKSRTYTEYALPAQDPEKPILLHNHTMEPLTEDGSVQLIIGGGGNCFSFGTAYNHSLLKLDLEQFVPKATDKELSVQS</sequence>
<keyword evidence="15" id="KW-1185">Reference proteome</keyword>
<reference evidence="14 15" key="1">
    <citation type="submission" date="2024-03" db="EMBL/GenBank/DDBJ databases">
        <title>The genome assembly and annotation of the cricket Gryllus longicercus Weissman &amp; Gray.</title>
        <authorList>
            <person name="Szrajer S."/>
            <person name="Gray D."/>
            <person name="Ylla G."/>
        </authorList>
    </citation>
    <scope>NUCLEOTIDE SEQUENCE [LARGE SCALE GENOMIC DNA]</scope>
    <source>
        <strain evidence="14">DAG 2021-001</strain>
        <tissue evidence="14">Whole body minus gut</tissue>
    </source>
</reference>
<evidence type="ECO:0000313" key="14">
    <source>
        <dbReference type="EMBL" id="KAK7865906.1"/>
    </source>
</evidence>
<evidence type="ECO:0000256" key="12">
    <source>
        <dbReference type="ARBA" id="ARBA00030847"/>
    </source>
</evidence>
<evidence type="ECO:0000256" key="1">
    <source>
        <dbReference type="ARBA" id="ARBA00001806"/>
    </source>
</evidence>
<dbReference type="GO" id="GO:0031591">
    <property type="term" value="P:wybutosine biosynthetic process"/>
    <property type="evidence" value="ECO:0007669"/>
    <property type="project" value="TreeGrafter"/>
</dbReference>
<comment type="catalytic activity">
    <reaction evidence="13">
        <text>7-[(3S)-(3-amino-3-methoxycarbonyl)propyl]wyosine(37) in tRNA(Phe) + S-adenosyl-L-methionine + CO2 = wybutosine(37) in tRNA(Phe) + S-adenosyl-L-homocysteine + 2 H(+)</text>
        <dbReference type="Rhea" id="RHEA:37119"/>
        <dbReference type="Rhea" id="RHEA-COMP:11844"/>
        <dbReference type="Rhea" id="RHEA-COMP:11847"/>
        <dbReference type="ChEBI" id="CHEBI:15378"/>
        <dbReference type="ChEBI" id="CHEBI:16526"/>
        <dbReference type="ChEBI" id="CHEBI:57856"/>
        <dbReference type="ChEBI" id="CHEBI:59789"/>
        <dbReference type="ChEBI" id="CHEBI:73544"/>
        <dbReference type="ChEBI" id="CHEBI:74275"/>
        <dbReference type="EC" id="2.3.1.231"/>
    </reaction>
</comment>
<gene>
    <name evidence="14" type="ORF">R5R35_005626</name>
</gene>
<dbReference type="EMBL" id="JAZDUA010000163">
    <property type="protein sequence ID" value="KAK7865906.1"/>
    <property type="molecule type" value="Genomic_DNA"/>
</dbReference>
<keyword evidence="8" id="KW-0808">Transferase</keyword>
<evidence type="ECO:0000256" key="3">
    <source>
        <dbReference type="ARBA" id="ARBA00010703"/>
    </source>
</evidence>
<dbReference type="InterPro" id="IPR029063">
    <property type="entry name" value="SAM-dependent_MTases_sf"/>
</dbReference>
<accession>A0AAN9Z608</accession>
<evidence type="ECO:0000256" key="9">
    <source>
        <dbReference type="ARBA" id="ARBA00022691"/>
    </source>
</evidence>
<protein>
    <recommendedName>
        <fullName evidence="6">tRNA wybutosine-synthesizing protein 4</fullName>
        <ecNumber evidence="5">2.1.1.290</ecNumber>
        <ecNumber evidence="4">2.3.1.231</ecNumber>
    </recommendedName>
    <alternativeName>
        <fullName evidence="12">tRNA(Phe) (7-(3-amino-3-(methoxycarbonyl)propyl)wyosine(37)-N)-methoxycarbonyltransferase</fullName>
    </alternativeName>
    <alternativeName>
        <fullName evidence="11">tRNA(Phe) (7-(3-amino-3-carboxypropyl)wyosine(37)-O)-methyltransferase</fullName>
    </alternativeName>
</protein>
<dbReference type="GO" id="GO:0008175">
    <property type="term" value="F:tRNA methyltransferase activity"/>
    <property type="evidence" value="ECO:0007669"/>
    <property type="project" value="TreeGrafter"/>
</dbReference>
<comment type="pathway">
    <text evidence="2">tRNA modification; wybutosine-tRNA(Phe) biosynthesis.</text>
</comment>
<dbReference type="PANTHER" id="PTHR46529:SF1">
    <property type="entry name" value="TRNA WYBUTOSINE-SYNTHESIZING PROTEIN 4"/>
    <property type="match status" value="1"/>
</dbReference>
<keyword evidence="10" id="KW-0819">tRNA processing</keyword>
<evidence type="ECO:0000256" key="4">
    <source>
        <dbReference type="ARBA" id="ARBA00012155"/>
    </source>
</evidence>
<dbReference type="EC" id="2.1.1.290" evidence="5"/>
<dbReference type="Gene3D" id="2.120.10.80">
    <property type="entry name" value="Kelch-type beta propeller"/>
    <property type="match status" value="1"/>
</dbReference>
<comment type="similarity">
    <text evidence="3">Belongs to the methyltransferase superfamily. LCMT family.</text>
</comment>
<keyword evidence="7" id="KW-0489">Methyltransferase</keyword>
<comment type="caution">
    <text evidence="14">The sequence shown here is derived from an EMBL/GenBank/DDBJ whole genome shotgun (WGS) entry which is preliminary data.</text>
</comment>
<evidence type="ECO:0000256" key="5">
    <source>
        <dbReference type="ARBA" id="ARBA00012779"/>
    </source>
</evidence>
<dbReference type="GO" id="GO:0030488">
    <property type="term" value="P:tRNA methylation"/>
    <property type="evidence" value="ECO:0007669"/>
    <property type="project" value="TreeGrafter"/>
</dbReference>
<dbReference type="Pfam" id="PF24681">
    <property type="entry name" value="Kelch_KLHDC2_KLHL20_DRC7"/>
    <property type="match status" value="1"/>
</dbReference>
<evidence type="ECO:0000313" key="15">
    <source>
        <dbReference type="Proteomes" id="UP001378592"/>
    </source>
</evidence>
<evidence type="ECO:0000256" key="8">
    <source>
        <dbReference type="ARBA" id="ARBA00022679"/>
    </source>
</evidence>
<name>A0AAN9Z608_9ORTH</name>
<organism evidence="14 15">
    <name type="scientific">Gryllus longicercus</name>
    <dbReference type="NCBI Taxonomy" id="2509291"/>
    <lineage>
        <taxon>Eukaryota</taxon>
        <taxon>Metazoa</taxon>
        <taxon>Ecdysozoa</taxon>
        <taxon>Arthropoda</taxon>
        <taxon>Hexapoda</taxon>
        <taxon>Insecta</taxon>
        <taxon>Pterygota</taxon>
        <taxon>Neoptera</taxon>
        <taxon>Polyneoptera</taxon>
        <taxon>Orthoptera</taxon>
        <taxon>Ensifera</taxon>
        <taxon>Gryllidea</taxon>
        <taxon>Grylloidea</taxon>
        <taxon>Gryllidae</taxon>
        <taxon>Gryllinae</taxon>
        <taxon>Gryllus</taxon>
    </lineage>
</organism>
<evidence type="ECO:0000256" key="6">
    <source>
        <dbReference type="ARBA" id="ARBA00018045"/>
    </source>
</evidence>
<evidence type="ECO:0000256" key="13">
    <source>
        <dbReference type="ARBA" id="ARBA00049250"/>
    </source>
</evidence>
<dbReference type="InterPro" id="IPR015915">
    <property type="entry name" value="Kelch-typ_b-propeller"/>
</dbReference>
<dbReference type="Gene3D" id="3.40.50.150">
    <property type="entry name" value="Vaccinia Virus protein VP39"/>
    <property type="match status" value="1"/>
</dbReference>
<proteinExistence type="inferred from homology"/>
<dbReference type="SUPFAM" id="SSF53335">
    <property type="entry name" value="S-adenosyl-L-methionine-dependent methyltransferases"/>
    <property type="match status" value="1"/>
</dbReference>
<evidence type="ECO:0000256" key="10">
    <source>
        <dbReference type="ARBA" id="ARBA00022694"/>
    </source>
</evidence>